<dbReference type="SUPFAM" id="SSF56672">
    <property type="entry name" value="DNA/RNA polymerases"/>
    <property type="match status" value="1"/>
</dbReference>
<proteinExistence type="predicted"/>
<feature type="non-terminal residue" evidence="1">
    <location>
        <position position="1"/>
    </location>
</feature>
<gene>
    <name evidence="1" type="ORF">V8G54_010154</name>
</gene>
<reference evidence="1 2" key="1">
    <citation type="journal article" date="2023" name="Life. Sci Alliance">
        <title>Evolutionary insights into 3D genome organization and epigenetic landscape of Vigna mungo.</title>
        <authorList>
            <person name="Junaid A."/>
            <person name="Singh B."/>
            <person name="Bhatia S."/>
        </authorList>
    </citation>
    <scope>NUCLEOTIDE SEQUENCE [LARGE SCALE GENOMIC DNA]</scope>
    <source>
        <strain evidence="1">Urdbean</strain>
    </source>
</reference>
<evidence type="ECO:0000313" key="2">
    <source>
        <dbReference type="Proteomes" id="UP001374535"/>
    </source>
</evidence>
<evidence type="ECO:0000313" key="1">
    <source>
        <dbReference type="EMBL" id="WVZ17172.1"/>
    </source>
</evidence>
<dbReference type="Gene3D" id="3.10.10.10">
    <property type="entry name" value="HIV Type 1 Reverse Transcriptase, subunit A, domain 1"/>
    <property type="match status" value="1"/>
</dbReference>
<organism evidence="1 2">
    <name type="scientific">Vigna mungo</name>
    <name type="common">Black gram</name>
    <name type="synonym">Phaseolus mungo</name>
    <dbReference type="NCBI Taxonomy" id="3915"/>
    <lineage>
        <taxon>Eukaryota</taxon>
        <taxon>Viridiplantae</taxon>
        <taxon>Streptophyta</taxon>
        <taxon>Embryophyta</taxon>
        <taxon>Tracheophyta</taxon>
        <taxon>Spermatophyta</taxon>
        <taxon>Magnoliopsida</taxon>
        <taxon>eudicotyledons</taxon>
        <taxon>Gunneridae</taxon>
        <taxon>Pentapetalae</taxon>
        <taxon>rosids</taxon>
        <taxon>fabids</taxon>
        <taxon>Fabales</taxon>
        <taxon>Fabaceae</taxon>
        <taxon>Papilionoideae</taxon>
        <taxon>50 kb inversion clade</taxon>
        <taxon>NPAAA clade</taxon>
        <taxon>indigoferoid/millettioid clade</taxon>
        <taxon>Phaseoleae</taxon>
        <taxon>Vigna</taxon>
    </lineage>
</organism>
<accession>A0AAQ3NYB9</accession>
<dbReference type="Proteomes" id="UP001374535">
    <property type="component" value="Chromosome 3"/>
</dbReference>
<dbReference type="InterPro" id="IPR043502">
    <property type="entry name" value="DNA/RNA_pol_sf"/>
</dbReference>
<dbReference type="EMBL" id="CP144698">
    <property type="protein sequence ID" value="WVZ17172.1"/>
    <property type="molecule type" value="Genomic_DNA"/>
</dbReference>
<sequence>KRLSHTQSIAEIFSLQLCSNFTTQDQWASSLQDMDPEIALLLHNYKGIFAKPVGLPPPRSQDHKIPLLQGSATVKVRSYKYPHSQKQQIKIMVKEMLDEGIIVPSSSPFSSPIILV</sequence>
<name>A0AAQ3NYB9_VIGMU</name>
<keyword evidence="2" id="KW-1185">Reference proteome</keyword>
<dbReference type="AlphaFoldDB" id="A0AAQ3NYB9"/>
<protein>
    <submittedName>
        <fullName evidence="1">Uncharacterized protein</fullName>
    </submittedName>
</protein>